<evidence type="ECO:0000256" key="1">
    <source>
        <dbReference type="SAM" id="MobiDB-lite"/>
    </source>
</evidence>
<evidence type="ECO:0000313" key="3">
    <source>
        <dbReference type="RefSeq" id="XP_030639051.1"/>
    </source>
</evidence>
<keyword evidence="2" id="KW-1185">Reference proteome</keyword>
<feature type="compositionally biased region" description="Polar residues" evidence="1">
    <location>
        <begin position="90"/>
        <end position="110"/>
    </location>
</feature>
<gene>
    <name evidence="3" type="primary">baalca</name>
</gene>
<dbReference type="AlphaFoldDB" id="A0A6J2W6N0"/>
<proteinExistence type="predicted"/>
<dbReference type="Proteomes" id="UP000504632">
    <property type="component" value="Chromosome 8"/>
</dbReference>
<dbReference type="Pfam" id="PF06989">
    <property type="entry name" value="BAALC_N"/>
    <property type="match status" value="1"/>
</dbReference>
<protein>
    <submittedName>
        <fullName evidence="3">BAALC binder of MAP3K1 and KLF4 a</fullName>
    </submittedName>
</protein>
<accession>A0A6J2W6N0</accession>
<dbReference type="GeneID" id="115819689"/>
<dbReference type="InParanoid" id="A0A6J2W6N0"/>
<evidence type="ECO:0000313" key="2">
    <source>
        <dbReference type="Proteomes" id="UP000504632"/>
    </source>
</evidence>
<dbReference type="GO" id="GO:0005737">
    <property type="term" value="C:cytoplasm"/>
    <property type="evidence" value="ECO:0007669"/>
    <property type="project" value="InterPro"/>
</dbReference>
<dbReference type="InterPro" id="IPR009728">
    <property type="entry name" value="BAALC"/>
</dbReference>
<dbReference type="RefSeq" id="XP_030639051.1">
    <property type="nucleotide sequence ID" value="XM_030783191.1"/>
</dbReference>
<name>A0A6J2W6N0_CHACN</name>
<dbReference type="FunCoup" id="A0A6J2W6N0">
    <property type="interactions" value="3"/>
</dbReference>
<dbReference type="PANTHER" id="PTHR14731:SF0">
    <property type="entry name" value="BRAIN AND ACUTE LEUKEMIA CYTOPLASMIC PROTEIN"/>
    <property type="match status" value="1"/>
</dbReference>
<dbReference type="OrthoDB" id="9940597at2759"/>
<reference evidence="3" key="1">
    <citation type="submission" date="2025-08" db="UniProtKB">
        <authorList>
            <consortium name="RefSeq"/>
        </authorList>
    </citation>
    <scope>IDENTIFICATION</scope>
</reference>
<dbReference type="CTD" id="572429"/>
<feature type="region of interest" description="Disordered" evidence="1">
    <location>
        <begin position="44"/>
        <end position="145"/>
    </location>
</feature>
<dbReference type="PANTHER" id="PTHR14731">
    <property type="entry name" value="BRAIN AND ACUTE LEUKEMIA CYTOPLASMIC PROTEIN"/>
    <property type="match status" value="1"/>
</dbReference>
<feature type="compositionally biased region" description="Polar residues" evidence="1">
    <location>
        <begin position="44"/>
        <end position="65"/>
    </location>
</feature>
<organism evidence="2 3">
    <name type="scientific">Chanos chanos</name>
    <name type="common">Milkfish</name>
    <name type="synonym">Mugil chanos</name>
    <dbReference type="NCBI Taxonomy" id="29144"/>
    <lineage>
        <taxon>Eukaryota</taxon>
        <taxon>Metazoa</taxon>
        <taxon>Chordata</taxon>
        <taxon>Craniata</taxon>
        <taxon>Vertebrata</taxon>
        <taxon>Euteleostomi</taxon>
        <taxon>Actinopterygii</taxon>
        <taxon>Neopterygii</taxon>
        <taxon>Teleostei</taxon>
        <taxon>Ostariophysi</taxon>
        <taxon>Gonorynchiformes</taxon>
        <taxon>Chanidae</taxon>
        <taxon>Chanos</taxon>
    </lineage>
</organism>
<sequence>MGCGGSRADTIEPRYYESWTRETESTWLTNTDTEVTQTAIVSYSNSHQRGTNDSTDTAMKENTATCPEDSGHTDPVCTSSSAREKKMVNIGTQCGRQPFHSTFTKSNQKRPLQRDEVNLNTKKPSKEAVATKSVHHVSCMEKTAP</sequence>